<dbReference type="OrthoDB" id="7945987at2"/>
<dbReference type="PANTHER" id="PTHR33154:SF33">
    <property type="entry name" value="TRANSCRIPTIONAL REPRESSOR SDPR"/>
    <property type="match status" value="1"/>
</dbReference>
<dbReference type="InterPro" id="IPR051081">
    <property type="entry name" value="HTH_MetalResp_TranReg"/>
</dbReference>
<dbReference type="InterPro" id="IPR036390">
    <property type="entry name" value="WH_DNA-bd_sf"/>
</dbReference>
<reference evidence="5 6" key="1">
    <citation type="submission" date="2018-11" db="EMBL/GenBank/DDBJ databases">
        <title>Sequencing the genomes of 1000 actinobacteria strains.</title>
        <authorList>
            <person name="Klenk H.-P."/>
        </authorList>
    </citation>
    <scope>NUCLEOTIDE SEQUENCE [LARGE SCALE GENOMIC DNA]</scope>
    <source>
        <strain evidence="5 6">DSM 11294</strain>
    </source>
</reference>
<dbReference type="InterPro" id="IPR036388">
    <property type="entry name" value="WH-like_DNA-bd_sf"/>
</dbReference>
<dbReference type="Gene3D" id="1.10.10.10">
    <property type="entry name" value="Winged helix-like DNA-binding domain superfamily/Winged helix DNA-binding domain"/>
    <property type="match status" value="1"/>
</dbReference>
<dbReference type="PROSITE" id="PS50987">
    <property type="entry name" value="HTH_ARSR_2"/>
    <property type="match status" value="1"/>
</dbReference>
<proteinExistence type="predicted"/>
<sequence>MADKTDPHEGTSALTTPDYELADSLMLTEPEQYKALFEPTRREIVSFLLERAATTAELAETLDKPKGTVGHHLKALESAGLIHVVRTQQVRALTAKYYGRTARVFYYERTAEAAVEPGATAQRVADEAARVAPNTGLPASIVHRHVRIPAERAEEWRDRLHDLANEFTHQERGGEVTFGFTVGIYPTDRARLASEIDAEQ</sequence>
<keyword evidence="6" id="KW-1185">Reference proteome</keyword>
<dbReference type="RefSeq" id="WP_123302404.1">
    <property type="nucleotide sequence ID" value="NZ_RKHK01000001.1"/>
</dbReference>
<name>A0A3N2B908_9MICO</name>
<dbReference type="SMART" id="SM00418">
    <property type="entry name" value="HTH_ARSR"/>
    <property type="match status" value="1"/>
</dbReference>
<organism evidence="5 6">
    <name type="scientific">Bogoriella caseilytica</name>
    <dbReference type="NCBI Taxonomy" id="56055"/>
    <lineage>
        <taxon>Bacteria</taxon>
        <taxon>Bacillati</taxon>
        <taxon>Actinomycetota</taxon>
        <taxon>Actinomycetes</taxon>
        <taxon>Micrococcales</taxon>
        <taxon>Bogoriellaceae</taxon>
        <taxon>Bogoriella</taxon>
    </lineage>
</organism>
<dbReference type="InterPro" id="IPR001845">
    <property type="entry name" value="HTH_ArsR_DNA-bd_dom"/>
</dbReference>
<dbReference type="AlphaFoldDB" id="A0A3N2B908"/>
<accession>A0A3N2B908</accession>
<dbReference type="InterPro" id="IPR011991">
    <property type="entry name" value="ArsR-like_HTH"/>
</dbReference>
<dbReference type="GO" id="GO:0003700">
    <property type="term" value="F:DNA-binding transcription factor activity"/>
    <property type="evidence" value="ECO:0007669"/>
    <property type="project" value="InterPro"/>
</dbReference>
<dbReference type="EMBL" id="RKHK01000001">
    <property type="protein sequence ID" value="ROR71720.1"/>
    <property type="molecule type" value="Genomic_DNA"/>
</dbReference>
<evidence type="ECO:0000313" key="5">
    <source>
        <dbReference type="EMBL" id="ROR71720.1"/>
    </source>
</evidence>
<evidence type="ECO:0000256" key="3">
    <source>
        <dbReference type="ARBA" id="ARBA00023163"/>
    </source>
</evidence>
<dbReference type="PANTHER" id="PTHR33154">
    <property type="entry name" value="TRANSCRIPTIONAL REGULATOR, ARSR FAMILY"/>
    <property type="match status" value="1"/>
</dbReference>
<dbReference type="CDD" id="cd00090">
    <property type="entry name" value="HTH_ARSR"/>
    <property type="match status" value="1"/>
</dbReference>
<evidence type="ECO:0000256" key="2">
    <source>
        <dbReference type="ARBA" id="ARBA00023125"/>
    </source>
</evidence>
<feature type="domain" description="HTH arsR-type" evidence="4">
    <location>
        <begin position="21"/>
        <end position="122"/>
    </location>
</feature>
<protein>
    <submittedName>
        <fullName evidence="5">Helix-turn-helix protein</fullName>
    </submittedName>
</protein>
<keyword evidence="2" id="KW-0238">DNA-binding</keyword>
<evidence type="ECO:0000256" key="1">
    <source>
        <dbReference type="ARBA" id="ARBA00023015"/>
    </source>
</evidence>
<keyword evidence="3" id="KW-0804">Transcription</keyword>
<comment type="caution">
    <text evidence="5">The sequence shown here is derived from an EMBL/GenBank/DDBJ whole genome shotgun (WGS) entry which is preliminary data.</text>
</comment>
<keyword evidence="1" id="KW-0805">Transcription regulation</keyword>
<dbReference type="SUPFAM" id="SSF46785">
    <property type="entry name" value="Winged helix' DNA-binding domain"/>
    <property type="match status" value="1"/>
</dbReference>
<evidence type="ECO:0000259" key="4">
    <source>
        <dbReference type="PROSITE" id="PS50987"/>
    </source>
</evidence>
<evidence type="ECO:0000313" key="6">
    <source>
        <dbReference type="Proteomes" id="UP000280668"/>
    </source>
</evidence>
<dbReference type="Proteomes" id="UP000280668">
    <property type="component" value="Unassembled WGS sequence"/>
</dbReference>
<dbReference type="GO" id="GO:0003677">
    <property type="term" value="F:DNA binding"/>
    <property type="evidence" value="ECO:0007669"/>
    <property type="project" value="UniProtKB-KW"/>
</dbReference>
<dbReference type="Pfam" id="PF01022">
    <property type="entry name" value="HTH_5"/>
    <property type="match status" value="1"/>
</dbReference>
<gene>
    <name evidence="5" type="ORF">EDD31_0057</name>
</gene>